<evidence type="ECO:0000256" key="4">
    <source>
        <dbReference type="ARBA" id="ARBA00022795"/>
    </source>
</evidence>
<evidence type="ECO:0000313" key="9">
    <source>
        <dbReference type="Proteomes" id="UP000250369"/>
    </source>
</evidence>
<accession>A0A329MRZ0</accession>
<organism evidence="8 9">
    <name type="scientific">Paenibacillus contaminans</name>
    <dbReference type="NCBI Taxonomy" id="450362"/>
    <lineage>
        <taxon>Bacteria</taxon>
        <taxon>Bacillati</taxon>
        <taxon>Bacillota</taxon>
        <taxon>Bacilli</taxon>
        <taxon>Bacillales</taxon>
        <taxon>Paenibacillaceae</taxon>
        <taxon>Paenibacillus</taxon>
    </lineage>
</organism>
<comment type="caution">
    <text evidence="8">The sequence shown here is derived from an EMBL/GenBank/DDBJ whole genome shotgun (WGS) entry which is preliminary data.</text>
</comment>
<keyword evidence="8" id="KW-0966">Cell projection</keyword>
<keyword evidence="5" id="KW-0653">Protein transport</keyword>
<gene>
    <name evidence="8" type="ORF">DQG23_00350</name>
</gene>
<dbReference type="PANTHER" id="PTHR34982">
    <property type="entry name" value="YOP PROTEINS TRANSLOCATION PROTEIN L"/>
    <property type="match status" value="1"/>
</dbReference>
<comment type="similarity">
    <text evidence="2">Belongs to the FliH family.</text>
</comment>
<comment type="function">
    <text evidence="1">Needed for flagellar regrowth and assembly.</text>
</comment>
<evidence type="ECO:0000256" key="2">
    <source>
        <dbReference type="ARBA" id="ARBA00006602"/>
    </source>
</evidence>
<dbReference type="RefSeq" id="WP_113028816.1">
    <property type="nucleotide sequence ID" value="NZ_QMFB01000001.1"/>
</dbReference>
<proteinExistence type="inferred from homology"/>
<evidence type="ECO:0000313" key="8">
    <source>
        <dbReference type="EMBL" id="RAV22705.1"/>
    </source>
</evidence>
<dbReference type="Proteomes" id="UP000250369">
    <property type="component" value="Unassembled WGS sequence"/>
</dbReference>
<dbReference type="InterPro" id="IPR051472">
    <property type="entry name" value="T3SS_Stator/FliH"/>
</dbReference>
<evidence type="ECO:0000256" key="1">
    <source>
        <dbReference type="ARBA" id="ARBA00003041"/>
    </source>
</evidence>
<dbReference type="Pfam" id="PF02108">
    <property type="entry name" value="FliH"/>
    <property type="match status" value="1"/>
</dbReference>
<sequence>MSNVIKPNHYIALNESIKIEVVSPLSRNQPAVSPYVENPDLLDERIREMEQILEAKDQIIHDAEQFAEQQLHQSQLEIEAMKEQAQLEIEAWWQSKRQEDEQLAATARESGFQQGYGHGLKEAEAAVHEQYADMLNESRSVLEQSYQLKTRIIQEAEPFLIELSCAIAEKIIGRQLTVNPEWVIEMTQTVLARRREKGVVTLCVSPKQFAYIQDARDELLLSIDSQAELQILPDATIDDHGCVVRTAFGSIDAKIDTQLKEIKAALRQLALTSEENASHE</sequence>
<dbReference type="AlphaFoldDB" id="A0A329MRZ0"/>
<dbReference type="PANTHER" id="PTHR34982:SF1">
    <property type="entry name" value="FLAGELLAR ASSEMBLY PROTEIN FLIH"/>
    <property type="match status" value="1"/>
</dbReference>
<dbReference type="GO" id="GO:0044781">
    <property type="term" value="P:bacterial-type flagellum organization"/>
    <property type="evidence" value="ECO:0007669"/>
    <property type="project" value="UniProtKB-KW"/>
</dbReference>
<keyword evidence="6" id="KW-1006">Bacterial flagellum protein export</keyword>
<evidence type="ECO:0000256" key="5">
    <source>
        <dbReference type="ARBA" id="ARBA00022927"/>
    </source>
</evidence>
<keyword evidence="3" id="KW-0813">Transport</keyword>
<dbReference type="EMBL" id="QMFB01000001">
    <property type="protein sequence ID" value="RAV22705.1"/>
    <property type="molecule type" value="Genomic_DNA"/>
</dbReference>
<dbReference type="GO" id="GO:0005829">
    <property type="term" value="C:cytosol"/>
    <property type="evidence" value="ECO:0007669"/>
    <property type="project" value="TreeGrafter"/>
</dbReference>
<reference evidence="8 9" key="1">
    <citation type="journal article" date="2009" name="Int. J. Syst. Evol. Microbiol.">
        <title>Paenibacillus contaminans sp. nov., isolated from a contaminated laboratory plate.</title>
        <authorList>
            <person name="Chou J.H."/>
            <person name="Lee J.H."/>
            <person name="Lin M.C."/>
            <person name="Chang P.S."/>
            <person name="Arun A.B."/>
            <person name="Young C.C."/>
            <person name="Chen W.M."/>
        </authorList>
    </citation>
    <scope>NUCLEOTIDE SEQUENCE [LARGE SCALE GENOMIC DNA]</scope>
    <source>
        <strain evidence="8 9">CKOBP-6</strain>
    </source>
</reference>
<keyword evidence="8" id="KW-0282">Flagellum</keyword>
<feature type="domain" description="Flagellar assembly protein FliH/Type III secretion system HrpE" evidence="7">
    <location>
        <begin position="142"/>
        <end position="262"/>
    </location>
</feature>
<evidence type="ECO:0000256" key="6">
    <source>
        <dbReference type="ARBA" id="ARBA00023225"/>
    </source>
</evidence>
<keyword evidence="8" id="KW-0969">Cilium</keyword>
<evidence type="ECO:0000259" key="7">
    <source>
        <dbReference type="Pfam" id="PF02108"/>
    </source>
</evidence>
<dbReference type="GO" id="GO:0015031">
    <property type="term" value="P:protein transport"/>
    <property type="evidence" value="ECO:0007669"/>
    <property type="project" value="UniProtKB-KW"/>
</dbReference>
<name>A0A329MRZ0_9BACL</name>
<keyword evidence="9" id="KW-1185">Reference proteome</keyword>
<dbReference type="InterPro" id="IPR018035">
    <property type="entry name" value="Flagellar_FliH/T3SS_HrpE"/>
</dbReference>
<protein>
    <submittedName>
        <fullName evidence="8">Flagellar assembly protein FliH</fullName>
    </submittedName>
</protein>
<dbReference type="OrthoDB" id="19020at2"/>
<evidence type="ECO:0000256" key="3">
    <source>
        <dbReference type="ARBA" id="ARBA00022448"/>
    </source>
</evidence>
<keyword evidence="4" id="KW-1005">Bacterial flagellum biogenesis</keyword>